<comment type="caution">
    <text evidence="1">The sequence shown here is derived from an EMBL/GenBank/DDBJ whole genome shotgun (WGS) entry which is preliminary data.</text>
</comment>
<dbReference type="AlphaFoldDB" id="A0A5N0VH47"/>
<dbReference type="OrthoDB" id="5240640at2"/>
<dbReference type="Proteomes" id="UP000319769">
    <property type="component" value="Unassembled WGS sequence"/>
</dbReference>
<evidence type="ECO:0008006" key="3">
    <source>
        <dbReference type="Google" id="ProtNLM"/>
    </source>
</evidence>
<gene>
    <name evidence="1" type="ORF">FPZ12_008180</name>
</gene>
<evidence type="ECO:0000313" key="1">
    <source>
        <dbReference type="EMBL" id="KAA9163992.1"/>
    </source>
</evidence>
<sequence>MSPGTGVPASERLTVEGELEDIEEFLYQRGNTDGLPIVPPTPERVARMIEANGLAPDTLIAEKIPPRNGPATVEAIAINAVMAGCRPEYLPVVIAAVEAMTTGGFDLFGVQATTHPCGIVTFVSGPVSQKLDINSGSGALGPGWRANATIGRAIRLILRNLGGAKPGEVDKATQGTPAKYTYCFAENQEQSPWEPFHVERGFAEDASTVTVLGLEGPHDINGQDATKAESFLKILANSITSAGSSNFRFTTGSDLFIALGPEHAAILGREKVGRDEIRAYLFEHARVPVDRLSAEHIERRRTTPAQHGEWDGKTPIPVVKDPSNFLITVVGGAGLHSSWMPSWGGPRHQAVTREIRMNTDHSN</sequence>
<organism evidence="1 2">
    <name type="scientific">Amycolatopsis acidicola</name>
    <dbReference type="NCBI Taxonomy" id="2596893"/>
    <lineage>
        <taxon>Bacteria</taxon>
        <taxon>Bacillati</taxon>
        <taxon>Actinomycetota</taxon>
        <taxon>Actinomycetes</taxon>
        <taxon>Pseudonocardiales</taxon>
        <taxon>Pseudonocardiaceae</taxon>
        <taxon>Amycolatopsis</taxon>
    </lineage>
</organism>
<name>A0A5N0VH47_9PSEU</name>
<keyword evidence="2" id="KW-1185">Reference proteome</keyword>
<dbReference type="EMBL" id="VMNW02000008">
    <property type="protein sequence ID" value="KAA9163992.1"/>
    <property type="molecule type" value="Genomic_DNA"/>
</dbReference>
<dbReference type="RefSeq" id="WP_144748974.1">
    <property type="nucleotide sequence ID" value="NZ_VMNW02000008.1"/>
</dbReference>
<accession>A0A5N0VH47</accession>
<evidence type="ECO:0000313" key="2">
    <source>
        <dbReference type="Proteomes" id="UP000319769"/>
    </source>
</evidence>
<reference evidence="1" key="1">
    <citation type="submission" date="2019-09" db="EMBL/GenBank/DDBJ databases">
        <authorList>
            <person name="Teo W.F.A."/>
            <person name="Duangmal K."/>
        </authorList>
    </citation>
    <scope>NUCLEOTIDE SEQUENCE [LARGE SCALE GENOMIC DNA]</scope>
    <source>
        <strain evidence="1">K81G1</strain>
    </source>
</reference>
<protein>
    <recommendedName>
        <fullName evidence="3">Thioredoxin</fullName>
    </recommendedName>
</protein>
<proteinExistence type="predicted"/>